<protein>
    <submittedName>
        <fullName evidence="8">Na/Pi cotransporter family protein</fullName>
    </submittedName>
</protein>
<feature type="transmembrane region" description="Helical" evidence="6">
    <location>
        <begin position="148"/>
        <end position="166"/>
    </location>
</feature>
<dbReference type="InterPro" id="IPR003841">
    <property type="entry name" value="Na/Pi_transpt"/>
</dbReference>
<dbReference type="EMBL" id="JAJEPS010000023">
    <property type="protein sequence ID" value="MCC2127554.1"/>
    <property type="molecule type" value="Genomic_DNA"/>
</dbReference>
<dbReference type="Pfam" id="PF01895">
    <property type="entry name" value="PhoU"/>
    <property type="match status" value="1"/>
</dbReference>
<reference evidence="8 9" key="1">
    <citation type="submission" date="2021-10" db="EMBL/GenBank/DDBJ databases">
        <title>Anaerobic single-cell dispensing facilitates the cultivation of human gut bacteria.</title>
        <authorList>
            <person name="Afrizal A."/>
        </authorList>
    </citation>
    <scope>NUCLEOTIDE SEQUENCE [LARGE SCALE GENOMIC DNA]</scope>
    <source>
        <strain evidence="8 9">CLA-AA-H276</strain>
    </source>
</reference>
<dbReference type="GO" id="GO:0005886">
    <property type="term" value="C:plasma membrane"/>
    <property type="evidence" value="ECO:0007669"/>
    <property type="project" value="UniProtKB-SubCell"/>
</dbReference>
<feature type="domain" description="PhoU" evidence="7">
    <location>
        <begin position="360"/>
        <end position="442"/>
    </location>
</feature>
<dbReference type="Pfam" id="PF02690">
    <property type="entry name" value="Na_Pi_cotrans"/>
    <property type="match status" value="1"/>
</dbReference>
<dbReference type="GO" id="GO:0044341">
    <property type="term" value="P:sodium-dependent phosphate transport"/>
    <property type="evidence" value="ECO:0007669"/>
    <property type="project" value="InterPro"/>
</dbReference>
<keyword evidence="5 6" id="KW-0472">Membrane</keyword>
<keyword evidence="3 6" id="KW-0812">Transmembrane</keyword>
<dbReference type="NCBIfam" id="NF037997">
    <property type="entry name" value="Na_Pi_symport"/>
    <property type="match status" value="1"/>
</dbReference>
<keyword evidence="2" id="KW-1003">Cell membrane</keyword>
<dbReference type="Gene3D" id="1.20.58.220">
    <property type="entry name" value="Phosphate transport system protein phou homolog 2, domain 2"/>
    <property type="match status" value="1"/>
</dbReference>
<comment type="subcellular location">
    <subcellularLocation>
        <location evidence="1">Cell membrane</location>
        <topology evidence="1">Multi-pass membrane protein</topology>
    </subcellularLocation>
</comment>
<evidence type="ECO:0000313" key="8">
    <source>
        <dbReference type="EMBL" id="MCC2127554.1"/>
    </source>
</evidence>
<dbReference type="NCBIfam" id="TIGR00704">
    <property type="entry name" value="NaPi_cotrn_rel"/>
    <property type="match status" value="1"/>
</dbReference>
<sequence>MSVFNVLTLFGGLAMFLFGMELMGQGLESASGGKLEKILENLTSNLIKAVLLGIVVTGVIQSSSATTVMVVGFVNSGIMTLSRAVGVIMGANIGTTVTSWILSLAGIESDSFFMQLLKPSTFSPILGVIGMAMIMFSKREKKKDIGNILIGFTILMYGMETMSGAVKPLADVPEFTNILLIFSNPVLGVLAGAVLTAVIQSSSASVGILQALCMTGAVPYSTALPIIMGQNIGTCVTAMLSAIGAKKNAKRAATIHLMFNMIGTVLFLTVFYTLNLFVHFAFLGENAAPVGIAMIHTIFNVTVTLVLLPFNQMLVKLAYVVIPVTDDEKSKNSGKLTILDERFLEVPGYALEISETAALTMFQEVRRSLGMSETLIKNYQPDTVVEMKDSEELVDGYENQISNYLLALSHKGINEAESQKLSVLLYTVNDIETISDQVCNIGIAYRGLDAKENAFSEMALDELSVLQELETELVDKTIEMFHAKGETMLDVYACRHLLLDLSGKVKERHMSRLIKNKCSMEVGIVLTDILNSYERISLRCLRIANYLSQKDKKSLTIHDLETMLPESEYHAEYEQYKAKYQLA</sequence>
<dbReference type="GO" id="GO:0005436">
    <property type="term" value="F:sodium:phosphate symporter activity"/>
    <property type="evidence" value="ECO:0007669"/>
    <property type="project" value="InterPro"/>
</dbReference>
<dbReference type="Proteomes" id="UP001198220">
    <property type="component" value="Unassembled WGS sequence"/>
</dbReference>
<feature type="transmembrane region" description="Helical" evidence="6">
    <location>
        <begin position="46"/>
        <end position="74"/>
    </location>
</feature>
<gene>
    <name evidence="8" type="ORF">LKD36_15480</name>
</gene>
<feature type="transmembrane region" description="Helical" evidence="6">
    <location>
        <begin position="257"/>
        <end position="282"/>
    </location>
</feature>
<feature type="transmembrane region" description="Helical" evidence="6">
    <location>
        <begin position="178"/>
        <end position="199"/>
    </location>
</feature>
<evidence type="ECO:0000256" key="3">
    <source>
        <dbReference type="ARBA" id="ARBA00022692"/>
    </source>
</evidence>
<evidence type="ECO:0000256" key="2">
    <source>
        <dbReference type="ARBA" id="ARBA00022475"/>
    </source>
</evidence>
<comment type="caution">
    <text evidence="8">The sequence shown here is derived from an EMBL/GenBank/DDBJ whole genome shotgun (WGS) entry which is preliminary data.</text>
</comment>
<evidence type="ECO:0000313" key="9">
    <source>
        <dbReference type="Proteomes" id="UP001198220"/>
    </source>
</evidence>
<keyword evidence="9" id="KW-1185">Reference proteome</keyword>
<feature type="transmembrane region" description="Helical" evidence="6">
    <location>
        <begin position="86"/>
        <end position="107"/>
    </location>
</feature>
<proteinExistence type="predicted"/>
<name>A0AAE3A8M9_9FIRM</name>
<dbReference type="InterPro" id="IPR038078">
    <property type="entry name" value="PhoU-like_sf"/>
</dbReference>
<dbReference type="SUPFAM" id="SSF109755">
    <property type="entry name" value="PhoU-like"/>
    <property type="match status" value="1"/>
</dbReference>
<evidence type="ECO:0000256" key="4">
    <source>
        <dbReference type="ARBA" id="ARBA00022989"/>
    </source>
</evidence>
<dbReference type="InterPro" id="IPR004633">
    <property type="entry name" value="NaPi_cotrn-rel/YqeW-like"/>
</dbReference>
<feature type="transmembrane region" description="Helical" evidence="6">
    <location>
        <begin position="119"/>
        <end position="136"/>
    </location>
</feature>
<dbReference type="PANTHER" id="PTHR10010:SF46">
    <property type="entry name" value="SODIUM-DEPENDENT PHOSPHATE TRANSPORT PROTEIN 2B"/>
    <property type="match status" value="1"/>
</dbReference>
<dbReference type="AlphaFoldDB" id="A0AAE3A8M9"/>
<keyword evidence="4 6" id="KW-1133">Transmembrane helix</keyword>
<evidence type="ECO:0000256" key="6">
    <source>
        <dbReference type="SAM" id="Phobius"/>
    </source>
</evidence>
<organism evidence="8 9">
    <name type="scientific">Hominiventricola filiformis</name>
    <dbReference type="NCBI Taxonomy" id="2885352"/>
    <lineage>
        <taxon>Bacteria</taxon>
        <taxon>Bacillati</taxon>
        <taxon>Bacillota</taxon>
        <taxon>Clostridia</taxon>
        <taxon>Lachnospirales</taxon>
        <taxon>Lachnospiraceae</taxon>
        <taxon>Hominiventricola</taxon>
    </lineage>
</organism>
<evidence type="ECO:0000256" key="1">
    <source>
        <dbReference type="ARBA" id="ARBA00004651"/>
    </source>
</evidence>
<accession>A0AAE3A8M9</accession>
<dbReference type="RefSeq" id="WP_118769748.1">
    <property type="nucleotide sequence ID" value="NZ_JAJEPS010000023.1"/>
</dbReference>
<feature type="transmembrane region" description="Helical" evidence="6">
    <location>
        <begin position="288"/>
        <end position="308"/>
    </location>
</feature>
<dbReference type="PANTHER" id="PTHR10010">
    <property type="entry name" value="SOLUTE CARRIER FAMILY 34 SODIUM PHOSPHATE , MEMBER 2-RELATED"/>
    <property type="match status" value="1"/>
</dbReference>
<feature type="transmembrane region" description="Helical" evidence="6">
    <location>
        <begin position="204"/>
        <end position="220"/>
    </location>
</feature>
<evidence type="ECO:0000256" key="5">
    <source>
        <dbReference type="ARBA" id="ARBA00023136"/>
    </source>
</evidence>
<evidence type="ECO:0000259" key="7">
    <source>
        <dbReference type="Pfam" id="PF01895"/>
    </source>
</evidence>
<dbReference type="InterPro" id="IPR026022">
    <property type="entry name" value="PhoU_dom"/>
</dbReference>